<dbReference type="SUPFAM" id="SSF52833">
    <property type="entry name" value="Thioredoxin-like"/>
    <property type="match status" value="1"/>
</dbReference>
<keyword evidence="7" id="KW-1185">Reference proteome</keyword>
<protein>
    <submittedName>
        <fullName evidence="6">SCO family protein</fullName>
    </submittedName>
</protein>
<dbReference type="PANTHER" id="PTHR12151">
    <property type="entry name" value="ELECTRON TRANSPORT PROTIN SCO1/SENC FAMILY MEMBER"/>
    <property type="match status" value="1"/>
</dbReference>
<feature type="disulfide bond" description="Redox-active" evidence="4">
    <location>
        <begin position="75"/>
        <end position="79"/>
    </location>
</feature>
<gene>
    <name evidence="6" type="ORF">EPV75_08440</name>
</gene>
<evidence type="ECO:0000256" key="1">
    <source>
        <dbReference type="ARBA" id="ARBA00010996"/>
    </source>
</evidence>
<dbReference type="RefSeq" id="WP_128385092.1">
    <property type="nucleotide sequence ID" value="NZ_CP035033.1"/>
</dbReference>
<evidence type="ECO:0000313" key="6">
    <source>
        <dbReference type="EMBL" id="QAB15691.1"/>
    </source>
</evidence>
<dbReference type="AlphaFoldDB" id="A0A410H461"/>
<feature type="binding site" evidence="3">
    <location>
        <position position="166"/>
    </location>
    <ligand>
        <name>Cu cation</name>
        <dbReference type="ChEBI" id="CHEBI:23378"/>
    </ligand>
</feature>
<evidence type="ECO:0000259" key="5">
    <source>
        <dbReference type="PROSITE" id="PS51352"/>
    </source>
</evidence>
<organism evidence="6 7">
    <name type="scientific">Hydrogenovibrio thermophilus</name>
    <dbReference type="NCBI Taxonomy" id="265883"/>
    <lineage>
        <taxon>Bacteria</taxon>
        <taxon>Pseudomonadati</taxon>
        <taxon>Pseudomonadota</taxon>
        <taxon>Gammaproteobacteria</taxon>
        <taxon>Thiotrichales</taxon>
        <taxon>Piscirickettsiaceae</taxon>
        <taxon>Hydrogenovibrio</taxon>
    </lineage>
</organism>
<proteinExistence type="inferred from homology"/>
<keyword evidence="2 3" id="KW-0186">Copper</keyword>
<dbReference type="Pfam" id="PF02630">
    <property type="entry name" value="SCO1-SenC"/>
    <property type="match status" value="1"/>
</dbReference>
<keyword evidence="4" id="KW-1015">Disulfide bond</keyword>
<dbReference type="GO" id="GO:0046872">
    <property type="term" value="F:metal ion binding"/>
    <property type="evidence" value="ECO:0007669"/>
    <property type="project" value="UniProtKB-KW"/>
</dbReference>
<dbReference type="InterPro" id="IPR036249">
    <property type="entry name" value="Thioredoxin-like_sf"/>
</dbReference>
<dbReference type="InterPro" id="IPR003782">
    <property type="entry name" value="SCO1/SenC"/>
</dbReference>
<dbReference type="PANTHER" id="PTHR12151:SF25">
    <property type="entry name" value="LINALOOL DEHYDRATASE_ISOMERASE DOMAIN-CONTAINING PROTEIN"/>
    <property type="match status" value="1"/>
</dbReference>
<dbReference type="EMBL" id="CP035033">
    <property type="protein sequence ID" value="QAB15691.1"/>
    <property type="molecule type" value="Genomic_DNA"/>
</dbReference>
<evidence type="ECO:0000256" key="4">
    <source>
        <dbReference type="PIRSR" id="PIRSR603782-2"/>
    </source>
</evidence>
<reference evidence="6 7" key="1">
    <citation type="journal article" date="2018" name="Environ. Microbiol.">
        <title>Genomes of ubiquitous marine and hypersaline Hydrogenovibrio, Thiomicrorhabdus and Thiomicrospira spp. encode a diversity of mechanisms to sustain chemolithoautotrophy in heterogeneous environments.</title>
        <authorList>
            <person name="Scott K.M."/>
            <person name="Williams J."/>
            <person name="Porter C.M.B."/>
            <person name="Russel S."/>
            <person name="Harmer T.L."/>
            <person name="Paul J.H."/>
            <person name="Antonen K.M."/>
            <person name="Bridges M.K."/>
            <person name="Camper G.J."/>
            <person name="Campla C.K."/>
            <person name="Casella L.G."/>
            <person name="Chase E."/>
            <person name="Conrad J.W."/>
            <person name="Cruz M.C."/>
            <person name="Dunlap D.S."/>
            <person name="Duran L."/>
            <person name="Fahsbender E.M."/>
            <person name="Goldsmith D.B."/>
            <person name="Keeley R.F."/>
            <person name="Kondoff M.R."/>
            <person name="Kussy B.I."/>
            <person name="Lane M.K."/>
            <person name="Lawler S."/>
            <person name="Leigh B.A."/>
            <person name="Lewis C."/>
            <person name="Lostal L.M."/>
            <person name="Marking D."/>
            <person name="Mancera P.A."/>
            <person name="McClenthan E.C."/>
            <person name="McIntyre E.A."/>
            <person name="Mine J.A."/>
            <person name="Modi S."/>
            <person name="Moore B.D."/>
            <person name="Morgan W.A."/>
            <person name="Nelson K.M."/>
            <person name="Nguyen K.N."/>
            <person name="Ogburn N."/>
            <person name="Parrino D.G."/>
            <person name="Pedapudi A.D."/>
            <person name="Pelham R.P."/>
            <person name="Preece A.M."/>
            <person name="Rampersad E.A."/>
            <person name="Richardson J.C."/>
            <person name="Rodgers C.M."/>
            <person name="Schaffer B.L."/>
            <person name="Sheridan N.E."/>
            <person name="Solone M.R."/>
            <person name="Staley Z.R."/>
            <person name="Tabuchi M."/>
            <person name="Waide R.J."/>
            <person name="Wanjugi P.W."/>
            <person name="Young S."/>
            <person name="Clum A."/>
            <person name="Daum C."/>
            <person name="Huntemann M."/>
            <person name="Ivanova N."/>
            <person name="Kyrpides N."/>
            <person name="Mikhailova N."/>
            <person name="Palaniappan K."/>
            <person name="Pillay M."/>
            <person name="Reddy T.B.K."/>
            <person name="Shapiro N."/>
            <person name="Stamatis D."/>
            <person name="Varghese N."/>
            <person name="Woyke T."/>
            <person name="Boden R."/>
            <person name="Freyermuth S.K."/>
            <person name="Kerfeld C.A."/>
        </authorList>
    </citation>
    <scope>NUCLEOTIDE SEQUENCE [LARGE SCALE GENOMIC DNA]</scope>
    <source>
        <strain evidence="6 7">JR-2</strain>
    </source>
</reference>
<evidence type="ECO:0000256" key="3">
    <source>
        <dbReference type="PIRSR" id="PIRSR603782-1"/>
    </source>
</evidence>
<feature type="domain" description="Thioredoxin" evidence="5">
    <location>
        <begin position="38"/>
        <end position="201"/>
    </location>
</feature>
<evidence type="ECO:0000256" key="2">
    <source>
        <dbReference type="ARBA" id="ARBA00023008"/>
    </source>
</evidence>
<sequence>MKKFIFFTVLLGIVIGLFILAWPFSQQNSEQTTAHLILNDKPVGGDFTLKSAQGPVSLSDFNDKLVLVYFGYTFCPDICPTNLGNLALAYRQLSEDEKAKLQILFVSVDSNRDTPQRLKQYADYFNSGIIGLTGSKAELDDIVNRYGVVYMIHQEDPKDEHYSVDHSAFTYVITPGGELATQLPHATSPDDFVKTIRTYLTQTQP</sequence>
<dbReference type="CDD" id="cd02968">
    <property type="entry name" value="SCO"/>
    <property type="match status" value="1"/>
</dbReference>
<comment type="similarity">
    <text evidence="1">Belongs to the SCO1/2 family.</text>
</comment>
<dbReference type="FunFam" id="3.40.30.10:FF:000013">
    <property type="entry name" value="Blast:Protein SCO1 homolog, mitochondrial"/>
    <property type="match status" value="1"/>
</dbReference>
<dbReference type="PROSITE" id="PS51352">
    <property type="entry name" value="THIOREDOXIN_2"/>
    <property type="match status" value="1"/>
</dbReference>
<feature type="binding site" evidence="3">
    <location>
        <position position="79"/>
    </location>
    <ligand>
        <name>Cu cation</name>
        <dbReference type="ChEBI" id="CHEBI:23378"/>
    </ligand>
</feature>
<dbReference type="Proteomes" id="UP000285478">
    <property type="component" value="Chromosome"/>
</dbReference>
<keyword evidence="3" id="KW-0479">Metal-binding</keyword>
<accession>A0A410H461</accession>
<dbReference type="Gene3D" id="3.40.30.10">
    <property type="entry name" value="Glutaredoxin"/>
    <property type="match status" value="1"/>
</dbReference>
<feature type="binding site" evidence="3">
    <location>
        <position position="75"/>
    </location>
    <ligand>
        <name>Cu cation</name>
        <dbReference type="ChEBI" id="CHEBI:23378"/>
    </ligand>
</feature>
<dbReference type="InterPro" id="IPR013766">
    <property type="entry name" value="Thioredoxin_domain"/>
</dbReference>
<evidence type="ECO:0000313" key="7">
    <source>
        <dbReference type="Proteomes" id="UP000285478"/>
    </source>
</evidence>
<dbReference type="KEGG" id="htr:EPV75_08440"/>
<name>A0A410H461_9GAMM</name>